<keyword evidence="2" id="KW-0012">Acyltransferase</keyword>
<dbReference type="Proteomes" id="UP000248806">
    <property type="component" value="Unassembled WGS sequence"/>
</dbReference>
<sequence length="282" mass="32407">MQTDEPLYDALTIRPATMIDRELVRQWAIPANGEAWVALSFDGQPIGYAELQSFPVLQQFVPKIWVRPDMQGRGIGTRLLRALEIHPGTLLAQVWEHEKAAQRMLEKAGYELSSIFQVRELDLNGPPTLAEPIPDIDIRPFVVGWDEQAVYEADEEAFLDERGKEPRTYEQWCRRFHMNEPHFNASLWLVAWEHLTIAGCCLGEIVNNVGEIMHLGVRRPWRRRGIGMQLLQHTLSAFYQRGISTVRLNVDSNSQTNAHQLFEKAGFQVINSYLNYKRTVLA</sequence>
<dbReference type="CDD" id="cd04301">
    <property type="entry name" value="NAT_SF"/>
    <property type="match status" value="2"/>
</dbReference>
<dbReference type="InterPro" id="IPR050832">
    <property type="entry name" value="Bact_Acetyltransf"/>
</dbReference>
<dbReference type="SUPFAM" id="SSF55729">
    <property type="entry name" value="Acyl-CoA N-acyltransferases (Nat)"/>
    <property type="match status" value="2"/>
</dbReference>
<dbReference type="InterPro" id="IPR016181">
    <property type="entry name" value="Acyl_CoA_acyltransferase"/>
</dbReference>
<keyword evidence="1" id="KW-0808">Transferase</keyword>
<evidence type="ECO:0000313" key="4">
    <source>
        <dbReference type="EMBL" id="PZW31068.1"/>
    </source>
</evidence>
<proteinExistence type="predicted"/>
<dbReference type="InterPro" id="IPR000182">
    <property type="entry name" value="GNAT_dom"/>
</dbReference>
<dbReference type="RefSeq" id="WP_111321712.1">
    <property type="nucleotide sequence ID" value="NZ_BIFX01000003.1"/>
</dbReference>
<name>A0A326U7K2_THEHA</name>
<dbReference type="PANTHER" id="PTHR43877:SF5">
    <property type="entry name" value="BLL8307 PROTEIN"/>
    <property type="match status" value="1"/>
</dbReference>
<feature type="domain" description="N-acetyltransferase" evidence="3">
    <location>
        <begin position="1"/>
        <end position="134"/>
    </location>
</feature>
<evidence type="ECO:0000256" key="1">
    <source>
        <dbReference type="ARBA" id="ARBA00022679"/>
    </source>
</evidence>
<protein>
    <submittedName>
        <fullName evidence="4">Mycothiol synthase</fullName>
    </submittedName>
</protein>
<evidence type="ECO:0000259" key="3">
    <source>
        <dbReference type="PROSITE" id="PS51186"/>
    </source>
</evidence>
<dbReference type="AlphaFoldDB" id="A0A326U7K2"/>
<reference evidence="4 5" key="1">
    <citation type="submission" date="2018-06" db="EMBL/GenBank/DDBJ databases">
        <title>Genomic Encyclopedia of Archaeal and Bacterial Type Strains, Phase II (KMG-II): from individual species to whole genera.</title>
        <authorList>
            <person name="Goeker M."/>
        </authorList>
    </citation>
    <scope>NUCLEOTIDE SEQUENCE [LARGE SCALE GENOMIC DNA]</scope>
    <source>
        <strain evidence="4 5">ATCC BAA-1881</strain>
    </source>
</reference>
<dbReference type="PANTHER" id="PTHR43877">
    <property type="entry name" value="AMINOALKYLPHOSPHONATE N-ACETYLTRANSFERASE-RELATED-RELATED"/>
    <property type="match status" value="1"/>
</dbReference>
<dbReference type="PROSITE" id="PS51186">
    <property type="entry name" value="GNAT"/>
    <property type="match status" value="2"/>
</dbReference>
<comment type="caution">
    <text evidence="4">The sequence shown here is derived from an EMBL/GenBank/DDBJ whole genome shotgun (WGS) entry which is preliminary data.</text>
</comment>
<gene>
    <name evidence="4" type="ORF">EI42_02165</name>
</gene>
<accession>A0A326U7K2</accession>
<dbReference type="GO" id="GO:0016747">
    <property type="term" value="F:acyltransferase activity, transferring groups other than amino-acyl groups"/>
    <property type="evidence" value="ECO:0007669"/>
    <property type="project" value="InterPro"/>
</dbReference>
<evidence type="ECO:0000313" key="5">
    <source>
        <dbReference type="Proteomes" id="UP000248806"/>
    </source>
</evidence>
<dbReference type="Gene3D" id="3.40.630.30">
    <property type="match status" value="1"/>
</dbReference>
<keyword evidence="5" id="KW-1185">Reference proteome</keyword>
<dbReference type="OrthoDB" id="9799092at2"/>
<dbReference type="EMBL" id="QKUF01000006">
    <property type="protein sequence ID" value="PZW31068.1"/>
    <property type="molecule type" value="Genomic_DNA"/>
</dbReference>
<evidence type="ECO:0000256" key="2">
    <source>
        <dbReference type="ARBA" id="ARBA00023315"/>
    </source>
</evidence>
<dbReference type="Pfam" id="PF00583">
    <property type="entry name" value="Acetyltransf_1"/>
    <property type="match status" value="2"/>
</dbReference>
<organism evidence="4 5">
    <name type="scientific">Thermosporothrix hazakensis</name>
    <dbReference type="NCBI Taxonomy" id="644383"/>
    <lineage>
        <taxon>Bacteria</taxon>
        <taxon>Bacillati</taxon>
        <taxon>Chloroflexota</taxon>
        <taxon>Ktedonobacteria</taxon>
        <taxon>Ktedonobacterales</taxon>
        <taxon>Thermosporotrichaceae</taxon>
        <taxon>Thermosporothrix</taxon>
    </lineage>
</organism>
<feature type="domain" description="N-acetyltransferase" evidence="3">
    <location>
        <begin position="136"/>
        <end position="282"/>
    </location>
</feature>